<evidence type="ECO:0000313" key="13">
    <source>
        <dbReference type="EMBL" id="GHO51861.1"/>
    </source>
</evidence>
<dbReference type="Pfam" id="PF03412">
    <property type="entry name" value="Peptidase_C39"/>
    <property type="match status" value="1"/>
</dbReference>
<dbReference type="InterPro" id="IPR017871">
    <property type="entry name" value="ABC_transporter-like_CS"/>
</dbReference>
<evidence type="ECO:0000256" key="5">
    <source>
        <dbReference type="ARBA" id="ARBA00022807"/>
    </source>
</evidence>
<evidence type="ECO:0000256" key="7">
    <source>
        <dbReference type="ARBA" id="ARBA00022989"/>
    </source>
</evidence>
<keyword evidence="2 9" id="KW-0812">Transmembrane</keyword>
<dbReference type="EMBL" id="BNJG01000001">
    <property type="protein sequence ID" value="GHO51861.1"/>
    <property type="molecule type" value="Genomic_DNA"/>
</dbReference>
<gene>
    <name evidence="13" type="ORF">KSB_03360</name>
</gene>
<organism evidence="13 14">
    <name type="scientific">Ktedonobacter robiniae</name>
    <dbReference type="NCBI Taxonomy" id="2778365"/>
    <lineage>
        <taxon>Bacteria</taxon>
        <taxon>Bacillati</taxon>
        <taxon>Chloroflexota</taxon>
        <taxon>Ktedonobacteria</taxon>
        <taxon>Ktedonobacterales</taxon>
        <taxon>Ktedonobacteraceae</taxon>
        <taxon>Ktedonobacter</taxon>
    </lineage>
</organism>
<dbReference type="InterPro" id="IPR003439">
    <property type="entry name" value="ABC_transporter-like_ATP-bd"/>
</dbReference>
<feature type="domain" description="ABC transporter" evidence="10">
    <location>
        <begin position="514"/>
        <end position="747"/>
    </location>
</feature>
<dbReference type="PROSITE" id="PS50893">
    <property type="entry name" value="ABC_TRANSPORTER_2"/>
    <property type="match status" value="1"/>
</dbReference>
<dbReference type="PANTHER" id="PTHR43394:SF1">
    <property type="entry name" value="ATP-BINDING CASSETTE SUB-FAMILY B MEMBER 10, MITOCHONDRIAL"/>
    <property type="match status" value="1"/>
</dbReference>
<evidence type="ECO:0000259" key="12">
    <source>
        <dbReference type="PROSITE" id="PS50990"/>
    </source>
</evidence>
<dbReference type="Gene3D" id="1.20.1560.10">
    <property type="entry name" value="ABC transporter type 1, transmembrane domain"/>
    <property type="match status" value="1"/>
</dbReference>
<keyword evidence="8 9" id="KW-0472">Membrane</keyword>
<feature type="transmembrane region" description="Helical" evidence="9">
    <location>
        <begin position="452"/>
        <end position="473"/>
    </location>
</feature>
<dbReference type="Pfam" id="PF00005">
    <property type="entry name" value="ABC_tran"/>
    <property type="match status" value="1"/>
</dbReference>
<comment type="caution">
    <text evidence="13">The sequence shown here is derived from an EMBL/GenBank/DDBJ whole genome shotgun (WGS) entry which is preliminary data.</text>
</comment>
<dbReference type="PROSITE" id="PS50929">
    <property type="entry name" value="ABC_TM1F"/>
    <property type="match status" value="1"/>
</dbReference>
<protein>
    <submittedName>
        <fullName evidence="13">NHLP family bacteriocin export ABC transporter peptidase/permease/ATPase</fullName>
    </submittedName>
</protein>
<dbReference type="InterPro" id="IPR005074">
    <property type="entry name" value="Peptidase_C39"/>
</dbReference>
<feature type="domain" description="Peptidase C39" evidence="12">
    <location>
        <begin position="48"/>
        <end position="167"/>
    </location>
</feature>
<dbReference type="PANTHER" id="PTHR43394">
    <property type="entry name" value="ATP-DEPENDENT PERMEASE MDL1, MITOCHONDRIAL"/>
    <property type="match status" value="1"/>
</dbReference>
<feature type="transmembrane region" description="Helical" evidence="9">
    <location>
        <begin position="314"/>
        <end position="332"/>
    </location>
</feature>
<sequence>MSEEKRGIFRRAALEHYTRRREKDILLRVASPPAILFKFRRRVPVRMQMGMVECGAACLAMILSYYGRVTTVAEVVERCGPGRDGLSASAIVSVARSYGLRVRAVSVSEQEVRFLPLPAIIHWNFNHFLVVERWSATALDVVDPSCGRTRVSMKEFQQSFTGIAILLEPGSDFSRQGSDVSVRLRAYARKYVQQSPVALLQIIVASLLLQLFGLAIPVLTKVVIDQVIPHTLRDLLVLLGSGLGILLLAQLATTFLRGSVLLYLQTRIDRHMMLDFFEHLLALPQRFFQQRSSGDILARMNSNLVIRETISNQLISTVLDGSFAIVYFIILLSQSPGFGLLVLGIGALQFLLLLATNRQVRGLSHRELMAQGKAEGYMAEVLVGIQTLKSMGAEQQALERWSNLFYEQMNISVRRNMLSTIINAILTTVRVFAPVALLWFGTWQVLAGTLQVGTMLALNALSTACLIPFVTLVTNGQSLQLIHSHLERIADVMETAPEQEGHTVALPPRLTGSVRLEDVCFRYDMHAPQVLHHINVTISAGQKVAIVGRTGSGKSTLGNLLLGLYLPTQGEILFDNRPLHTLNYQAVRSQFGVVIQSSNLFSGSIQDNITLNRPGIDHDAVVRVARLAAIHEDIVRMPMGYETYVAEAGNALSGGQRQRIALARALLNSPALLLLDEATSALDVATEHLIEQNLRELACTQIIIAHRLSTIRNADLILVLEQGRVIEQGTHEALLRQDGYYAQLIEHQLAHGALRNE</sequence>
<evidence type="ECO:0000256" key="3">
    <source>
        <dbReference type="ARBA" id="ARBA00022741"/>
    </source>
</evidence>
<keyword evidence="14" id="KW-1185">Reference proteome</keyword>
<keyword evidence="5" id="KW-0645">Protease</keyword>
<dbReference type="SUPFAM" id="SSF90123">
    <property type="entry name" value="ABC transporter transmembrane region"/>
    <property type="match status" value="1"/>
</dbReference>
<dbReference type="PROSITE" id="PS50990">
    <property type="entry name" value="PEPTIDASE_C39"/>
    <property type="match status" value="1"/>
</dbReference>
<evidence type="ECO:0000256" key="8">
    <source>
        <dbReference type="ARBA" id="ARBA00023136"/>
    </source>
</evidence>
<keyword evidence="7 9" id="KW-1133">Transmembrane helix</keyword>
<dbReference type="Proteomes" id="UP000654345">
    <property type="component" value="Unassembled WGS sequence"/>
</dbReference>
<dbReference type="SUPFAM" id="SSF52540">
    <property type="entry name" value="P-loop containing nucleoside triphosphate hydrolases"/>
    <property type="match status" value="1"/>
</dbReference>
<keyword evidence="6" id="KW-0067">ATP-binding</keyword>
<keyword evidence="5" id="KW-0788">Thiol protease</keyword>
<accession>A0ABQ3UGM5</accession>
<dbReference type="Pfam" id="PF00664">
    <property type="entry name" value="ABC_membrane"/>
    <property type="match status" value="1"/>
</dbReference>
<evidence type="ECO:0000259" key="10">
    <source>
        <dbReference type="PROSITE" id="PS50893"/>
    </source>
</evidence>
<dbReference type="InterPro" id="IPR036640">
    <property type="entry name" value="ABC1_TM_sf"/>
</dbReference>
<dbReference type="SMART" id="SM00382">
    <property type="entry name" value="AAA"/>
    <property type="match status" value="1"/>
</dbReference>
<dbReference type="InterPro" id="IPR003593">
    <property type="entry name" value="AAA+_ATPase"/>
</dbReference>
<reference evidence="13 14" key="1">
    <citation type="journal article" date="2021" name="Int. J. Syst. Evol. Microbiol.">
        <title>Reticulibacter mediterranei gen. nov., sp. nov., within the new family Reticulibacteraceae fam. nov., and Ktedonospora formicarum gen. nov., sp. nov., Ktedonobacter robiniae sp. nov., Dictyobacter formicarum sp. nov. and Dictyobacter arantiisoli sp. nov., belonging to the class Ktedonobacteria.</title>
        <authorList>
            <person name="Yabe S."/>
            <person name="Zheng Y."/>
            <person name="Wang C.M."/>
            <person name="Sakai Y."/>
            <person name="Abe K."/>
            <person name="Yokota A."/>
            <person name="Donadio S."/>
            <person name="Cavaletti L."/>
            <person name="Monciardini P."/>
        </authorList>
    </citation>
    <scope>NUCLEOTIDE SEQUENCE [LARGE SCALE GENOMIC DNA]</scope>
    <source>
        <strain evidence="13 14">SOSP1-30</strain>
    </source>
</reference>
<evidence type="ECO:0000256" key="1">
    <source>
        <dbReference type="ARBA" id="ARBA00004651"/>
    </source>
</evidence>
<feature type="transmembrane region" description="Helical" evidence="9">
    <location>
        <begin position="236"/>
        <end position="264"/>
    </location>
</feature>
<dbReference type="RefSeq" id="WP_201368825.1">
    <property type="nucleotide sequence ID" value="NZ_BNJG01000001.1"/>
</dbReference>
<evidence type="ECO:0000259" key="11">
    <source>
        <dbReference type="PROSITE" id="PS50929"/>
    </source>
</evidence>
<comment type="subcellular location">
    <subcellularLocation>
        <location evidence="1">Cell membrane</location>
        <topology evidence="1">Multi-pass membrane protein</topology>
    </subcellularLocation>
</comment>
<evidence type="ECO:0000256" key="6">
    <source>
        <dbReference type="ARBA" id="ARBA00022840"/>
    </source>
</evidence>
<dbReference type="PROSITE" id="PS00211">
    <property type="entry name" value="ABC_TRANSPORTER_1"/>
    <property type="match status" value="1"/>
</dbReference>
<feature type="domain" description="ABC transmembrane type-1" evidence="11">
    <location>
        <begin position="202"/>
        <end position="481"/>
    </location>
</feature>
<evidence type="ECO:0000256" key="4">
    <source>
        <dbReference type="ARBA" id="ARBA00022801"/>
    </source>
</evidence>
<dbReference type="CDD" id="cd18779">
    <property type="entry name" value="ABC_6TM_T1SS_like"/>
    <property type="match status" value="1"/>
</dbReference>
<proteinExistence type="predicted"/>
<evidence type="ECO:0000256" key="9">
    <source>
        <dbReference type="SAM" id="Phobius"/>
    </source>
</evidence>
<feature type="transmembrane region" description="Helical" evidence="9">
    <location>
        <begin position="418"/>
        <end position="440"/>
    </location>
</feature>
<feature type="transmembrane region" description="Helical" evidence="9">
    <location>
        <begin position="197"/>
        <end position="216"/>
    </location>
</feature>
<dbReference type="InterPro" id="IPR027417">
    <property type="entry name" value="P-loop_NTPase"/>
</dbReference>
<name>A0ABQ3UGM5_9CHLR</name>
<keyword evidence="4" id="KW-0378">Hydrolase</keyword>
<dbReference type="Gene3D" id="3.90.70.10">
    <property type="entry name" value="Cysteine proteinases"/>
    <property type="match status" value="1"/>
</dbReference>
<dbReference type="Gene3D" id="3.40.50.300">
    <property type="entry name" value="P-loop containing nucleotide triphosphate hydrolases"/>
    <property type="match status" value="1"/>
</dbReference>
<dbReference type="InterPro" id="IPR011527">
    <property type="entry name" value="ABC1_TM_dom"/>
</dbReference>
<evidence type="ECO:0000313" key="14">
    <source>
        <dbReference type="Proteomes" id="UP000654345"/>
    </source>
</evidence>
<evidence type="ECO:0000256" key="2">
    <source>
        <dbReference type="ARBA" id="ARBA00022692"/>
    </source>
</evidence>
<dbReference type="InterPro" id="IPR039421">
    <property type="entry name" value="Type_1_exporter"/>
</dbReference>
<keyword evidence="3" id="KW-0547">Nucleotide-binding</keyword>
<feature type="transmembrane region" description="Helical" evidence="9">
    <location>
        <begin position="338"/>
        <end position="356"/>
    </location>
</feature>